<name>A0A926Z7E6_9CYAN</name>
<keyword evidence="2" id="KW-1185">Reference proteome</keyword>
<proteinExistence type="predicted"/>
<evidence type="ECO:0000313" key="1">
    <source>
        <dbReference type="EMBL" id="MBD2149779.1"/>
    </source>
</evidence>
<dbReference type="EMBL" id="JACJPY010000013">
    <property type="protein sequence ID" value="MBD2149779.1"/>
    <property type="molecule type" value="Genomic_DNA"/>
</dbReference>
<protein>
    <submittedName>
        <fullName evidence="1">Uncharacterized protein</fullName>
    </submittedName>
</protein>
<reference evidence="1" key="1">
    <citation type="journal article" date="2015" name="ISME J.">
        <title>Draft Genome Sequence of Streptomyces incarnatus NRRL8089, which Produces the Nucleoside Antibiotic Sinefungin.</title>
        <authorList>
            <person name="Oshima K."/>
            <person name="Hattori M."/>
            <person name="Shimizu H."/>
            <person name="Fukuda K."/>
            <person name="Nemoto M."/>
            <person name="Inagaki K."/>
            <person name="Tamura T."/>
        </authorList>
    </citation>
    <scope>NUCLEOTIDE SEQUENCE</scope>
    <source>
        <strain evidence="1">FACHB-1277</strain>
    </source>
</reference>
<dbReference type="RefSeq" id="WP_190350151.1">
    <property type="nucleotide sequence ID" value="NZ_JACJPY010000013.1"/>
</dbReference>
<reference evidence="1" key="2">
    <citation type="submission" date="2020-08" db="EMBL/GenBank/DDBJ databases">
        <authorList>
            <person name="Chen M."/>
            <person name="Teng W."/>
            <person name="Zhao L."/>
            <person name="Hu C."/>
            <person name="Zhou Y."/>
            <person name="Han B."/>
            <person name="Song L."/>
            <person name="Shu W."/>
        </authorList>
    </citation>
    <scope>NUCLEOTIDE SEQUENCE</scope>
    <source>
        <strain evidence="1">FACHB-1277</strain>
    </source>
</reference>
<comment type="caution">
    <text evidence="1">The sequence shown here is derived from an EMBL/GenBank/DDBJ whole genome shotgun (WGS) entry which is preliminary data.</text>
</comment>
<organism evidence="1 2">
    <name type="scientific">Pseudanabaena cinerea FACHB-1277</name>
    <dbReference type="NCBI Taxonomy" id="2949581"/>
    <lineage>
        <taxon>Bacteria</taxon>
        <taxon>Bacillati</taxon>
        <taxon>Cyanobacteriota</taxon>
        <taxon>Cyanophyceae</taxon>
        <taxon>Pseudanabaenales</taxon>
        <taxon>Pseudanabaenaceae</taxon>
        <taxon>Pseudanabaena</taxon>
        <taxon>Pseudanabaena cinerea</taxon>
    </lineage>
</organism>
<evidence type="ECO:0000313" key="2">
    <source>
        <dbReference type="Proteomes" id="UP000631421"/>
    </source>
</evidence>
<gene>
    <name evidence="1" type="ORF">H6F44_06515</name>
</gene>
<sequence length="420" mass="45390">MTENKTKEIVERVSQQVGQTWTKVQPQLQALLLKLVKSLLPLLHKLHTQLTDAAKVSLPIAPIAQVTDAPEEEVTDATTTDATNVNAAKPITNDATATNKALGIVKGFSAQAIALLISALTKLQSALQTKEVAIDETSEPIGLLNAAPDSPMVAQVKQEFGIAWKFVQEQVKPKILAGLQFAVDKLDPIASNIWEKLSTKAAATPSLVKAWEDLQSKDAWKKTVTATAPIWRSMTGIAKQVPLSDEVQQIFDKRAGTIALVTLFSLLIILKPSPAHSRNLKKVATPPAPIAQPSGTVAQKPPTTAPAVTDELIQPEKGDVALTPEQIEIAKIQTQVTEVANQYGETLLGSVQTSFKRGRLIVALSDDWYQLAPNQQTQLVNDLQTRSRSLNFKKLLVADAANHLVARTPVTGEGVIILRQ</sequence>
<dbReference type="Proteomes" id="UP000631421">
    <property type="component" value="Unassembled WGS sequence"/>
</dbReference>
<accession>A0A926Z7E6</accession>
<dbReference type="AlphaFoldDB" id="A0A926Z7E6"/>